<dbReference type="AlphaFoldDB" id="A0AA89BMB4"/>
<evidence type="ECO:0000256" key="1">
    <source>
        <dbReference type="SAM" id="Coils"/>
    </source>
</evidence>
<dbReference type="PANTHER" id="PTHR17608">
    <property type="entry name" value="GENETIC SUPPRESSOR ELEMENT 1"/>
    <property type="match status" value="1"/>
</dbReference>
<feature type="coiled-coil region" evidence="1">
    <location>
        <begin position="791"/>
        <end position="818"/>
    </location>
</feature>
<feature type="compositionally biased region" description="Basic and acidic residues" evidence="2">
    <location>
        <begin position="145"/>
        <end position="165"/>
    </location>
</feature>
<feature type="region of interest" description="Disordered" evidence="2">
    <location>
        <begin position="349"/>
        <end position="484"/>
    </location>
</feature>
<feature type="compositionally biased region" description="Polar residues" evidence="2">
    <location>
        <begin position="92"/>
        <end position="123"/>
    </location>
</feature>
<evidence type="ECO:0000259" key="3">
    <source>
        <dbReference type="Pfam" id="PF12540"/>
    </source>
</evidence>
<dbReference type="InterPro" id="IPR022207">
    <property type="entry name" value="GSE-like"/>
</dbReference>
<feature type="compositionally biased region" description="Basic and acidic residues" evidence="2">
    <location>
        <begin position="525"/>
        <end position="539"/>
    </location>
</feature>
<name>A0AA89BMB4_PINIB</name>
<feature type="compositionally biased region" description="Pro residues" evidence="2">
    <location>
        <begin position="80"/>
        <end position="90"/>
    </location>
</feature>
<dbReference type="EMBL" id="VSWD01000012">
    <property type="protein sequence ID" value="KAK3086519.1"/>
    <property type="molecule type" value="Genomic_DNA"/>
</dbReference>
<proteinExistence type="predicted"/>
<accession>A0AA89BMB4</accession>
<feature type="region of interest" description="Disordered" evidence="2">
    <location>
        <begin position="605"/>
        <end position="630"/>
    </location>
</feature>
<dbReference type="Pfam" id="PF12540">
    <property type="entry name" value="DUF3736"/>
    <property type="match status" value="1"/>
</dbReference>
<dbReference type="Proteomes" id="UP001186944">
    <property type="component" value="Unassembled WGS sequence"/>
</dbReference>
<evidence type="ECO:0000313" key="4">
    <source>
        <dbReference type="EMBL" id="KAK3086519.1"/>
    </source>
</evidence>
<feature type="compositionally biased region" description="Acidic residues" evidence="2">
    <location>
        <begin position="541"/>
        <end position="551"/>
    </location>
</feature>
<comment type="caution">
    <text evidence="4">The sequence shown here is derived from an EMBL/GenBank/DDBJ whole genome shotgun (WGS) entry which is preliminary data.</text>
</comment>
<feature type="region of interest" description="Disordered" evidence="2">
    <location>
        <begin position="506"/>
        <end position="553"/>
    </location>
</feature>
<feature type="compositionally biased region" description="Polar residues" evidence="2">
    <location>
        <begin position="166"/>
        <end position="185"/>
    </location>
</feature>
<feature type="compositionally biased region" description="Polar residues" evidence="2">
    <location>
        <begin position="12"/>
        <end position="31"/>
    </location>
</feature>
<evidence type="ECO:0000256" key="2">
    <source>
        <dbReference type="SAM" id="MobiDB-lite"/>
    </source>
</evidence>
<dbReference type="PANTHER" id="PTHR17608:SF4">
    <property type="entry name" value="GENETIC SUPPRESSOR ELEMENT 1"/>
    <property type="match status" value="1"/>
</dbReference>
<feature type="domain" description="Genetic suppressor element-like" evidence="3">
    <location>
        <begin position="518"/>
        <end position="654"/>
    </location>
</feature>
<feature type="compositionally biased region" description="Basic and acidic residues" evidence="2">
    <location>
        <begin position="669"/>
        <end position="682"/>
    </location>
</feature>
<feature type="region of interest" description="Disordered" evidence="2">
    <location>
        <begin position="660"/>
        <end position="698"/>
    </location>
</feature>
<feature type="region of interest" description="Disordered" evidence="2">
    <location>
        <begin position="48"/>
        <end position="206"/>
    </location>
</feature>
<feature type="compositionally biased region" description="Basic and acidic residues" evidence="2">
    <location>
        <begin position="350"/>
        <end position="427"/>
    </location>
</feature>
<dbReference type="InterPro" id="IPR042337">
    <property type="entry name" value="GSE1"/>
</dbReference>
<sequence length="852" mass="97358">MMNPASGKVPRNTATVPPLNQVSPSNGVNSIGANAALNATRTSSFAAALRKLAHQAKDPEDGTPTGHSSQPGSSSTSPRAPTPKRGPPPLVYNNSHSSLTSPPVVTIAPTQSHTTNSTSASKQSSERAHSAQSTSSVMYEPLTLKQERDRPQSTQSNRDDDRNSVKDLSSSKSRMTPHSLHSSASPAMGREEGVSRGFQPYRPERSSVTSCRPQLLDWIRLQQLLTPTRPSFPPQHSLTLPSGRHYFSALKLEISSHNSLKLAAKIQTCRVPACDPTSLTEFLFDDPLLLERYRMMQQPYMPFTHPGMIPPPGVNPFLAQGRYPTELLHQQIPYMSQSSRLPEHLAALSERQRMEEERLRELEREKDREREREREKEREKEREAILLREKERAKEREKEYDKDRLREQLYSSEKSRMIHEREKRDRGGSNGVPEHGYLSKADDHPVSRYGSITHGTTKDHYSSKDAKRDKMPFDGHHGDGHRRNMLTNVSESNAQKEDKYAHLINSSQKTHDLRPDRQASVVSRLDLEEKRLREKRSSDPDYSDNEEDENCDENKNARIMLISQGPPLELDTSTEKLKFMSEIGLTSFKVKQELEFEKYRKRRRLHKERSVSPVEMESESSRKELGQPPLQISEDLCREKDFPDKCSFLSSFNLGTIESGRKKGHAAKRKMEDNSDSPDCKRPAKSYTEGRSTHNKNILFPSNKDYGMCREFVEEFHQSVLQSTRQSQKDLNHAHNLSHRQSSEMGEVMSRSSIESSRSWSHDREYVPRWPGVASLLDSYQRHSAEQNLEHRLLTERCRNLQKQNLDLNKKAEVLSHKMADLLQKKKLQEESKQKTQSAIDNIKLCLRSIKR</sequence>
<evidence type="ECO:0000313" key="5">
    <source>
        <dbReference type="Proteomes" id="UP001186944"/>
    </source>
</evidence>
<feature type="compositionally biased region" description="Low complexity" evidence="2">
    <location>
        <begin position="62"/>
        <end position="79"/>
    </location>
</feature>
<keyword evidence="5" id="KW-1185">Reference proteome</keyword>
<keyword evidence="1" id="KW-0175">Coiled coil</keyword>
<feature type="region of interest" description="Disordered" evidence="2">
    <location>
        <begin position="1"/>
        <end position="31"/>
    </location>
</feature>
<gene>
    <name evidence="4" type="ORF">FSP39_019526</name>
</gene>
<feature type="compositionally biased region" description="Basic and acidic residues" evidence="2">
    <location>
        <begin position="456"/>
        <end position="482"/>
    </location>
</feature>
<protein>
    <recommendedName>
        <fullName evidence="3">Genetic suppressor element-like domain-containing protein</fullName>
    </recommendedName>
</protein>
<reference evidence="4" key="1">
    <citation type="submission" date="2019-08" db="EMBL/GenBank/DDBJ databases">
        <title>The improved chromosome-level genome for the pearl oyster Pinctada fucata martensii using PacBio sequencing and Hi-C.</title>
        <authorList>
            <person name="Zheng Z."/>
        </authorList>
    </citation>
    <scope>NUCLEOTIDE SEQUENCE</scope>
    <source>
        <strain evidence="4">ZZ-2019</strain>
        <tissue evidence="4">Adductor muscle</tissue>
    </source>
</reference>
<feature type="region of interest" description="Disordered" evidence="2">
    <location>
        <begin position="723"/>
        <end position="748"/>
    </location>
</feature>
<organism evidence="4 5">
    <name type="scientific">Pinctada imbricata</name>
    <name type="common">Atlantic pearl-oyster</name>
    <name type="synonym">Pinctada martensii</name>
    <dbReference type="NCBI Taxonomy" id="66713"/>
    <lineage>
        <taxon>Eukaryota</taxon>
        <taxon>Metazoa</taxon>
        <taxon>Spiralia</taxon>
        <taxon>Lophotrochozoa</taxon>
        <taxon>Mollusca</taxon>
        <taxon>Bivalvia</taxon>
        <taxon>Autobranchia</taxon>
        <taxon>Pteriomorphia</taxon>
        <taxon>Pterioida</taxon>
        <taxon>Pterioidea</taxon>
        <taxon>Pteriidae</taxon>
        <taxon>Pinctada</taxon>
    </lineage>
</organism>